<dbReference type="Gene3D" id="3.30.9.10">
    <property type="entry name" value="D-Amino Acid Oxidase, subunit A, domain 2"/>
    <property type="match status" value="2"/>
</dbReference>
<dbReference type="Pfam" id="PF01266">
    <property type="entry name" value="DAO"/>
    <property type="match status" value="1"/>
</dbReference>
<dbReference type="InterPro" id="IPR036188">
    <property type="entry name" value="FAD/NAD-bd_sf"/>
</dbReference>
<dbReference type="GO" id="GO:0016491">
    <property type="term" value="F:oxidoreductase activity"/>
    <property type="evidence" value="ECO:0007669"/>
    <property type="project" value="UniProtKB-KW"/>
</dbReference>
<evidence type="ECO:0000259" key="2">
    <source>
        <dbReference type="Pfam" id="PF01266"/>
    </source>
</evidence>
<proteinExistence type="predicted"/>
<dbReference type="Gene3D" id="3.50.50.60">
    <property type="entry name" value="FAD/NAD(P)-binding domain"/>
    <property type="match status" value="2"/>
</dbReference>
<accession>A0ABU3DDR5</accession>
<reference evidence="3 4" key="1">
    <citation type="submission" date="2023-09" db="EMBL/GenBank/DDBJ databases">
        <authorList>
            <person name="Rey-Velasco X."/>
        </authorList>
    </citation>
    <scope>NUCLEOTIDE SEQUENCE [LARGE SCALE GENOMIC DNA]</scope>
    <source>
        <strain evidence="3 4">F158</strain>
    </source>
</reference>
<protein>
    <submittedName>
        <fullName evidence="3">FAD-binding oxidoreductase</fullName>
        <ecNumber evidence="3">1.-.-.-</ecNumber>
    </submittedName>
</protein>
<evidence type="ECO:0000256" key="1">
    <source>
        <dbReference type="ARBA" id="ARBA00023002"/>
    </source>
</evidence>
<name>A0ABU3DDR5_9RHOB</name>
<dbReference type="EMBL" id="JAVRHL010000001">
    <property type="protein sequence ID" value="MDT0681863.1"/>
    <property type="molecule type" value="Genomic_DNA"/>
</dbReference>
<evidence type="ECO:0000313" key="4">
    <source>
        <dbReference type="Proteomes" id="UP001265259"/>
    </source>
</evidence>
<organism evidence="3 4">
    <name type="scientific">Tropicimonas omnivorans</name>
    <dbReference type="NCBI Taxonomy" id="3075590"/>
    <lineage>
        <taxon>Bacteria</taxon>
        <taxon>Pseudomonadati</taxon>
        <taxon>Pseudomonadota</taxon>
        <taxon>Alphaproteobacteria</taxon>
        <taxon>Rhodobacterales</taxon>
        <taxon>Roseobacteraceae</taxon>
        <taxon>Tropicimonas</taxon>
    </lineage>
</organism>
<keyword evidence="4" id="KW-1185">Reference proteome</keyword>
<dbReference type="PANTHER" id="PTHR13847">
    <property type="entry name" value="SARCOSINE DEHYDROGENASE-RELATED"/>
    <property type="match status" value="1"/>
</dbReference>
<dbReference type="RefSeq" id="WP_311689621.1">
    <property type="nucleotide sequence ID" value="NZ_JAVRHL010000001.1"/>
</dbReference>
<sequence length="351" mass="36358">MASIEATVRGAGIFGLACAFEMARRGARVRVIDTRGLASGASGGVVGALAPHAPERWDAAKEAQLESLLAAPAFWSAVQEISGRSPGYARLGRLQPIPEGGEERAEARAAESAERWRGQAEWRVIRVAGAGDWAPASPTGRLVFDTLSARIAPAAACAALAESISRLGGELILGEDAAEIGPVLHATGPAGLAALSEATGRVIGAAQKGQAARLGLDRRGLPQLYAGGLHIVPHADGSVAVGSTSERDFADPRSTDHQLDDVIAAARAACPALADAPVLERWAGLRPRSRSRRAIFGRFPGKEGHFVANGGFKIGFGMAPLAARLMADLILDGRDAIPAPLRLEALHASRA</sequence>
<gene>
    <name evidence="3" type="ORF">RM543_04130</name>
</gene>
<keyword evidence="1 3" id="KW-0560">Oxidoreductase</keyword>
<feature type="domain" description="FAD dependent oxidoreductase" evidence="2">
    <location>
        <begin position="8"/>
        <end position="329"/>
    </location>
</feature>
<dbReference type="InterPro" id="IPR006076">
    <property type="entry name" value="FAD-dep_OxRdtase"/>
</dbReference>
<dbReference type="SUPFAM" id="SSF51971">
    <property type="entry name" value="Nucleotide-binding domain"/>
    <property type="match status" value="1"/>
</dbReference>
<dbReference type="PANTHER" id="PTHR13847:SF289">
    <property type="entry name" value="GLYCINE OXIDASE"/>
    <property type="match status" value="1"/>
</dbReference>
<comment type="caution">
    <text evidence="3">The sequence shown here is derived from an EMBL/GenBank/DDBJ whole genome shotgun (WGS) entry which is preliminary data.</text>
</comment>
<dbReference type="EC" id="1.-.-.-" evidence="3"/>
<dbReference type="Proteomes" id="UP001265259">
    <property type="component" value="Unassembled WGS sequence"/>
</dbReference>
<evidence type="ECO:0000313" key="3">
    <source>
        <dbReference type="EMBL" id="MDT0681863.1"/>
    </source>
</evidence>